<dbReference type="Proteomes" id="UP000295453">
    <property type="component" value="Unassembled WGS sequence"/>
</dbReference>
<accession>A0A4R1BV72</accession>
<proteinExistence type="predicted"/>
<evidence type="ECO:0000313" key="2">
    <source>
        <dbReference type="Proteomes" id="UP000295453"/>
    </source>
</evidence>
<name>A0A4R1BV72_9ACTN</name>
<dbReference type="RefSeq" id="WP_131585406.1">
    <property type="nucleotide sequence ID" value="NZ_SJZJ01000031.1"/>
</dbReference>
<dbReference type="EMBL" id="SJZJ01000031">
    <property type="protein sequence ID" value="TCJ21651.1"/>
    <property type="molecule type" value="Genomic_DNA"/>
</dbReference>
<comment type="caution">
    <text evidence="1">The sequence shown here is derived from an EMBL/GenBank/DDBJ whole genome shotgun (WGS) entry which is preliminary data.</text>
</comment>
<protein>
    <submittedName>
        <fullName evidence="1">Uncharacterized protein</fullName>
    </submittedName>
</protein>
<gene>
    <name evidence="1" type="ORF">EPD65_14585</name>
</gene>
<organism evidence="1 2">
    <name type="scientific">Nocardioides jejuensis</name>
    <dbReference type="NCBI Taxonomy" id="2502782"/>
    <lineage>
        <taxon>Bacteria</taxon>
        <taxon>Bacillati</taxon>
        <taxon>Actinomycetota</taxon>
        <taxon>Actinomycetes</taxon>
        <taxon>Propionibacteriales</taxon>
        <taxon>Nocardioidaceae</taxon>
        <taxon>Nocardioides</taxon>
    </lineage>
</organism>
<reference evidence="1 2" key="1">
    <citation type="submission" date="2019-03" db="EMBL/GenBank/DDBJ databases">
        <authorList>
            <person name="Kim M.K.M."/>
        </authorList>
    </citation>
    <scope>NUCLEOTIDE SEQUENCE [LARGE SCALE GENOMIC DNA]</scope>
    <source>
        <strain evidence="1 2">18JY15-6</strain>
    </source>
</reference>
<sequence length="145" mass="16034">MSTEGCTCWLFPTEQGETMPLTWACLHDEVCVITKDGSTVVGWGLAGEVLHADGVRKPMLQIEDDAGVLYFLRPEEIASVTPVELTPDESAFARAVTEVISRAKRGGPQEHMRLVVGQHRTVEVEVRHARHACSPHGQTRPMFEI</sequence>
<evidence type="ECO:0000313" key="1">
    <source>
        <dbReference type="EMBL" id="TCJ21651.1"/>
    </source>
</evidence>
<keyword evidence="2" id="KW-1185">Reference proteome</keyword>
<dbReference type="AlphaFoldDB" id="A0A4R1BV72"/>